<dbReference type="SUPFAM" id="SSF52047">
    <property type="entry name" value="RNI-like"/>
    <property type="match status" value="1"/>
</dbReference>
<protein>
    <submittedName>
        <fullName evidence="1">Uncharacterized protein</fullName>
    </submittedName>
</protein>
<evidence type="ECO:0000313" key="2">
    <source>
        <dbReference type="Proteomes" id="UP001642464"/>
    </source>
</evidence>
<sequence>MALAKALETNQTLLELGLRENQIGPDAMIAFVQALLTNKTLQSFFCNAPPEIDLAIETSLARNARIQNTIRNMKRWRSLAWSISALFMLQRDIYKPGHGGFRRAAASFESQAASMQASSATSAS</sequence>
<dbReference type="Proteomes" id="UP001642464">
    <property type="component" value="Unassembled WGS sequence"/>
</dbReference>
<dbReference type="InterPro" id="IPR032675">
    <property type="entry name" value="LRR_dom_sf"/>
</dbReference>
<keyword evidence="2" id="KW-1185">Reference proteome</keyword>
<name>A0ABP0RSE0_9DINO</name>
<gene>
    <name evidence="1" type="ORF">SCF082_LOCUS47740</name>
</gene>
<comment type="caution">
    <text evidence="1">The sequence shown here is derived from an EMBL/GenBank/DDBJ whole genome shotgun (WGS) entry which is preliminary data.</text>
</comment>
<accession>A0ABP0RSE0</accession>
<organism evidence="1 2">
    <name type="scientific">Durusdinium trenchii</name>
    <dbReference type="NCBI Taxonomy" id="1381693"/>
    <lineage>
        <taxon>Eukaryota</taxon>
        <taxon>Sar</taxon>
        <taxon>Alveolata</taxon>
        <taxon>Dinophyceae</taxon>
        <taxon>Suessiales</taxon>
        <taxon>Symbiodiniaceae</taxon>
        <taxon>Durusdinium</taxon>
    </lineage>
</organism>
<proteinExistence type="predicted"/>
<evidence type="ECO:0000313" key="1">
    <source>
        <dbReference type="EMBL" id="CAK9102131.1"/>
    </source>
</evidence>
<reference evidence="1 2" key="1">
    <citation type="submission" date="2024-02" db="EMBL/GenBank/DDBJ databases">
        <authorList>
            <person name="Chen Y."/>
            <person name="Shah S."/>
            <person name="Dougan E. K."/>
            <person name="Thang M."/>
            <person name="Chan C."/>
        </authorList>
    </citation>
    <scope>NUCLEOTIDE SEQUENCE [LARGE SCALE GENOMIC DNA]</scope>
</reference>
<dbReference type="Gene3D" id="3.80.10.10">
    <property type="entry name" value="Ribonuclease Inhibitor"/>
    <property type="match status" value="1"/>
</dbReference>
<dbReference type="EMBL" id="CAXAMM010041972">
    <property type="protein sequence ID" value="CAK9102131.1"/>
    <property type="molecule type" value="Genomic_DNA"/>
</dbReference>